<dbReference type="KEGG" id="psco:LY89DRAFT_267866"/>
<dbReference type="GeneID" id="28816058"/>
<feature type="domain" description="Peptidase C14 caspase" evidence="3">
    <location>
        <begin position="8"/>
        <end position="259"/>
    </location>
</feature>
<dbReference type="Pfam" id="PF00656">
    <property type="entry name" value="Peptidase_C14"/>
    <property type="match status" value="1"/>
</dbReference>
<feature type="compositionally biased region" description="Polar residues" evidence="2">
    <location>
        <begin position="629"/>
        <end position="641"/>
    </location>
</feature>
<dbReference type="GO" id="GO:0006508">
    <property type="term" value="P:proteolysis"/>
    <property type="evidence" value="ECO:0007669"/>
    <property type="project" value="InterPro"/>
</dbReference>
<dbReference type="GO" id="GO:0005737">
    <property type="term" value="C:cytoplasm"/>
    <property type="evidence" value="ECO:0007669"/>
    <property type="project" value="TreeGrafter"/>
</dbReference>
<dbReference type="RefSeq" id="XP_018064355.1">
    <property type="nucleotide sequence ID" value="XM_018206332.1"/>
</dbReference>
<feature type="region of interest" description="Disordered" evidence="2">
    <location>
        <begin position="626"/>
        <end position="647"/>
    </location>
</feature>
<dbReference type="Proteomes" id="UP000070700">
    <property type="component" value="Unassembled WGS sequence"/>
</dbReference>
<dbReference type="InterPro" id="IPR011600">
    <property type="entry name" value="Pept_C14_caspase"/>
</dbReference>
<keyword evidence="5" id="KW-1185">Reference proteome</keyword>
<sequence>MMDDSPAHWAILIGNDFYEDAPLRGCVNDINLVKKYLEGEKSIIHIDVLVASIPDATTSATHRPVEEPESWPTLQNVILSLRRVTEKASSRDFVYIHYSGHGVTNKGEPEMFNSNKDTGDVALVLFDDTGCSYLEGQELASLLKDMADKGLFVTLVLDCCFSGGFVRKTLRKEPGIRSLPYKSALGTSSQTAGTNNAIDQSKQLLRDAQVRPQWLINPKNYTVFSACGPHETAEELTFSNGQKYGALTIFLVFALNQLRRAGTEVTHDSLYRQLCINFHISWPRQTPMRYGNSNLSFFGKLKSGRSMKFFPVFMVPNDNTLQIGAGEVHGVCEGDEYAVYPFNSSEDGLDFEDLRVFTAKVETTHTLTSDLVSIEPISTIGSVKTPWKARLIKSLSSWKVPICINVGPVDAESWLEAAQHRRYLSIAMDGIEGQEALFNVVPNDENEYQILNQSKGAIASLPKVNAKSDDALTRVMDILEHVATFKYFANIDNRLPSIPFERSFKVRLHDKAGKELGLQGLIEVGEDDELCLTIENLSDDTIYLSVFDLGPSWQIDNLLSQLGGGGFKVLPPKGEVCTGREEVKWGMCVPDSFKSRNMFQCDDILKVFVTRRPSSFAPLLLPSIPGATRSHQQSSRGTRSPLNRFLSGLSAGNRGEGDISDEAWSTQSFIIQTTSKSN</sequence>
<dbReference type="Gene3D" id="3.40.50.1460">
    <property type="match status" value="1"/>
</dbReference>
<comment type="similarity">
    <text evidence="1">Belongs to the peptidase C14B family.</text>
</comment>
<reference evidence="4 5" key="1">
    <citation type="submission" date="2015-10" db="EMBL/GenBank/DDBJ databases">
        <title>Full genome of DAOMC 229536 Phialocephala scopiformis, a fungal endophyte of spruce producing the potent anti-insectan compound rugulosin.</title>
        <authorList>
            <consortium name="DOE Joint Genome Institute"/>
            <person name="Walker A.K."/>
            <person name="Frasz S.L."/>
            <person name="Seifert K.A."/>
            <person name="Miller J.D."/>
            <person name="Mondo S.J."/>
            <person name="Labutti K."/>
            <person name="Lipzen A."/>
            <person name="Dockter R."/>
            <person name="Kennedy M."/>
            <person name="Grigoriev I.V."/>
            <person name="Spatafora J.W."/>
        </authorList>
    </citation>
    <scope>NUCLEOTIDE SEQUENCE [LARGE SCALE GENOMIC DNA]</scope>
    <source>
        <strain evidence="4 5">CBS 120377</strain>
    </source>
</reference>
<evidence type="ECO:0000313" key="5">
    <source>
        <dbReference type="Proteomes" id="UP000070700"/>
    </source>
</evidence>
<proteinExistence type="inferred from homology"/>
<protein>
    <recommendedName>
        <fullName evidence="3">Peptidase C14 caspase domain-containing protein</fullName>
    </recommendedName>
</protein>
<dbReference type="PANTHER" id="PTHR48104">
    <property type="entry name" value="METACASPASE-4"/>
    <property type="match status" value="1"/>
</dbReference>
<dbReference type="InParanoid" id="A0A132BC46"/>
<dbReference type="AlphaFoldDB" id="A0A132BC46"/>
<evidence type="ECO:0000313" key="4">
    <source>
        <dbReference type="EMBL" id="KUJ10000.1"/>
    </source>
</evidence>
<dbReference type="PANTHER" id="PTHR48104:SF30">
    <property type="entry name" value="METACASPASE-1"/>
    <property type="match status" value="1"/>
</dbReference>
<dbReference type="InterPro" id="IPR050452">
    <property type="entry name" value="Metacaspase"/>
</dbReference>
<dbReference type="GO" id="GO:0004197">
    <property type="term" value="F:cysteine-type endopeptidase activity"/>
    <property type="evidence" value="ECO:0007669"/>
    <property type="project" value="InterPro"/>
</dbReference>
<organism evidence="4 5">
    <name type="scientific">Mollisia scopiformis</name>
    <name type="common">Conifer needle endophyte fungus</name>
    <name type="synonym">Phialocephala scopiformis</name>
    <dbReference type="NCBI Taxonomy" id="149040"/>
    <lineage>
        <taxon>Eukaryota</taxon>
        <taxon>Fungi</taxon>
        <taxon>Dikarya</taxon>
        <taxon>Ascomycota</taxon>
        <taxon>Pezizomycotina</taxon>
        <taxon>Leotiomycetes</taxon>
        <taxon>Helotiales</taxon>
        <taxon>Mollisiaceae</taxon>
        <taxon>Mollisia</taxon>
    </lineage>
</organism>
<dbReference type="EMBL" id="KQ947430">
    <property type="protein sequence ID" value="KUJ10000.1"/>
    <property type="molecule type" value="Genomic_DNA"/>
</dbReference>
<evidence type="ECO:0000256" key="2">
    <source>
        <dbReference type="SAM" id="MobiDB-lite"/>
    </source>
</evidence>
<gene>
    <name evidence="4" type="ORF">LY89DRAFT_267866</name>
</gene>
<evidence type="ECO:0000256" key="1">
    <source>
        <dbReference type="ARBA" id="ARBA00009005"/>
    </source>
</evidence>
<accession>A0A132BC46</accession>
<name>A0A132BC46_MOLSC</name>
<dbReference type="OrthoDB" id="3223806at2759"/>
<evidence type="ECO:0000259" key="3">
    <source>
        <dbReference type="Pfam" id="PF00656"/>
    </source>
</evidence>